<dbReference type="InterPro" id="IPR018303">
    <property type="entry name" value="ATPase_P-typ_P_site"/>
</dbReference>
<evidence type="ECO:0000256" key="1">
    <source>
        <dbReference type="ARBA" id="ARBA00004127"/>
    </source>
</evidence>
<organism evidence="13 14">
    <name type="scientific">Microvirga flocculans</name>
    <dbReference type="NCBI Taxonomy" id="217168"/>
    <lineage>
        <taxon>Bacteria</taxon>
        <taxon>Pseudomonadati</taxon>
        <taxon>Pseudomonadota</taxon>
        <taxon>Alphaproteobacteria</taxon>
        <taxon>Hyphomicrobiales</taxon>
        <taxon>Methylobacteriaceae</taxon>
        <taxon>Microvirga</taxon>
    </lineage>
</organism>
<dbReference type="SMART" id="SM00831">
    <property type="entry name" value="Cation_ATPase_N"/>
    <property type="match status" value="1"/>
</dbReference>
<evidence type="ECO:0000313" key="14">
    <source>
        <dbReference type="Proteomes" id="UP000519439"/>
    </source>
</evidence>
<evidence type="ECO:0000256" key="2">
    <source>
        <dbReference type="ARBA" id="ARBA00005675"/>
    </source>
</evidence>
<dbReference type="Pfam" id="PF00690">
    <property type="entry name" value="Cation_ATPase_N"/>
    <property type="match status" value="1"/>
</dbReference>
<dbReference type="PRINTS" id="PR00119">
    <property type="entry name" value="CATATPASE"/>
</dbReference>
<protein>
    <submittedName>
        <fullName evidence="13">Magnesium-transporting ATPase (P-type)</fullName>
    </submittedName>
</protein>
<dbReference type="InterPro" id="IPR023299">
    <property type="entry name" value="ATPase_P-typ_cyto_dom_N"/>
</dbReference>
<dbReference type="GO" id="GO:0005886">
    <property type="term" value="C:plasma membrane"/>
    <property type="evidence" value="ECO:0007669"/>
    <property type="project" value="TreeGrafter"/>
</dbReference>
<dbReference type="SUPFAM" id="SSF56784">
    <property type="entry name" value="HAD-like"/>
    <property type="match status" value="1"/>
</dbReference>
<keyword evidence="14" id="KW-1185">Reference proteome</keyword>
<dbReference type="GO" id="GO:1990573">
    <property type="term" value="P:potassium ion import across plasma membrane"/>
    <property type="evidence" value="ECO:0007669"/>
    <property type="project" value="TreeGrafter"/>
</dbReference>
<dbReference type="GO" id="GO:0012505">
    <property type="term" value="C:endomembrane system"/>
    <property type="evidence" value="ECO:0007669"/>
    <property type="project" value="UniProtKB-SubCell"/>
</dbReference>
<feature type="transmembrane region" description="Helical" evidence="11">
    <location>
        <begin position="63"/>
        <end position="89"/>
    </location>
</feature>
<dbReference type="SFLD" id="SFLDS00003">
    <property type="entry name" value="Haloacid_Dehalogenase"/>
    <property type="match status" value="1"/>
</dbReference>
<keyword evidence="8" id="KW-1278">Translocase</keyword>
<dbReference type="GO" id="GO:0036376">
    <property type="term" value="P:sodium ion export across plasma membrane"/>
    <property type="evidence" value="ECO:0007669"/>
    <property type="project" value="TreeGrafter"/>
</dbReference>
<evidence type="ECO:0000256" key="5">
    <source>
        <dbReference type="ARBA" id="ARBA00022741"/>
    </source>
</evidence>
<dbReference type="InterPro" id="IPR008250">
    <property type="entry name" value="ATPase_P-typ_transduc_dom_A_sf"/>
</dbReference>
<keyword evidence="5" id="KW-0547">Nucleotide-binding</keyword>
<evidence type="ECO:0000256" key="10">
    <source>
        <dbReference type="ARBA" id="ARBA00023136"/>
    </source>
</evidence>
<evidence type="ECO:0000256" key="7">
    <source>
        <dbReference type="ARBA" id="ARBA00022842"/>
    </source>
</evidence>
<evidence type="ECO:0000313" key="13">
    <source>
        <dbReference type="EMBL" id="MBB4041666.1"/>
    </source>
</evidence>
<evidence type="ECO:0000256" key="3">
    <source>
        <dbReference type="ARBA" id="ARBA00022553"/>
    </source>
</evidence>
<dbReference type="SUPFAM" id="SSF81660">
    <property type="entry name" value="Metal cation-transporting ATPase, ATP-binding domain N"/>
    <property type="match status" value="1"/>
</dbReference>
<dbReference type="InterPro" id="IPR059000">
    <property type="entry name" value="ATPase_P-type_domA"/>
</dbReference>
<dbReference type="FunFam" id="2.70.150.10:FF:000160">
    <property type="entry name" value="Sarcoplasmic/endoplasmic reticulum calcium ATPase 1"/>
    <property type="match status" value="1"/>
</dbReference>
<name>A0A7W6IID1_9HYPH</name>
<dbReference type="RefSeq" id="WP_051435233.1">
    <property type="nucleotide sequence ID" value="NZ_JACIDC010000013.1"/>
</dbReference>
<evidence type="ECO:0000256" key="8">
    <source>
        <dbReference type="ARBA" id="ARBA00022967"/>
    </source>
</evidence>
<evidence type="ECO:0000256" key="4">
    <source>
        <dbReference type="ARBA" id="ARBA00022692"/>
    </source>
</evidence>
<keyword evidence="9 11" id="KW-1133">Transmembrane helix</keyword>
<dbReference type="Gene3D" id="1.20.1110.10">
    <property type="entry name" value="Calcium-transporting ATPase, transmembrane domain"/>
    <property type="match status" value="1"/>
</dbReference>
<dbReference type="InterPro" id="IPR023298">
    <property type="entry name" value="ATPase_P-typ_TM_dom_sf"/>
</dbReference>
<feature type="transmembrane region" description="Helical" evidence="11">
    <location>
        <begin position="258"/>
        <end position="277"/>
    </location>
</feature>
<dbReference type="Gene3D" id="2.70.150.10">
    <property type="entry name" value="Calcium-transporting ATPase, cytoplasmic transduction domain A"/>
    <property type="match status" value="1"/>
</dbReference>
<evidence type="ECO:0000256" key="6">
    <source>
        <dbReference type="ARBA" id="ARBA00022840"/>
    </source>
</evidence>
<dbReference type="InterPro" id="IPR001757">
    <property type="entry name" value="P_typ_ATPase"/>
</dbReference>
<reference evidence="13 14" key="1">
    <citation type="submission" date="2020-08" db="EMBL/GenBank/DDBJ databases">
        <title>Genomic Encyclopedia of Type Strains, Phase IV (KMG-IV): sequencing the most valuable type-strain genomes for metagenomic binning, comparative biology and taxonomic classification.</title>
        <authorList>
            <person name="Goeker M."/>
        </authorList>
    </citation>
    <scope>NUCLEOTIDE SEQUENCE [LARGE SCALE GENOMIC DNA]</scope>
    <source>
        <strain evidence="13 14">DSM 15743</strain>
    </source>
</reference>
<keyword evidence="10 11" id="KW-0472">Membrane</keyword>
<dbReference type="GO" id="GO:0006883">
    <property type="term" value="P:intracellular sodium ion homeostasis"/>
    <property type="evidence" value="ECO:0007669"/>
    <property type="project" value="TreeGrafter"/>
</dbReference>
<dbReference type="GO" id="GO:1902600">
    <property type="term" value="P:proton transmembrane transport"/>
    <property type="evidence" value="ECO:0007669"/>
    <property type="project" value="TreeGrafter"/>
</dbReference>
<evidence type="ECO:0000259" key="12">
    <source>
        <dbReference type="SMART" id="SM00831"/>
    </source>
</evidence>
<feature type="transmembrane region" description="Helical" evidence="11">
    <location>
        <begin position="869"/>
        <end position="888"/>
    </location>
</feature>
<dbReference type="EMBL" id="JACIDC010000013">
    <property type="protein sequence ID" value="MBB4041666.1"/>
    <property type="molecule type" value="Genomic_DNA"/>
</dbReference>
<dbReference type="SUPFAM" id="SSF81653">
    <property type="entry name" value="Calcium ATPase, transduction domain A"/>
    <property type="match status" value="1"/>
</dbReference>
<proteinExistence type="inferred from homology"/>
<feature type="transmembrane region" description="Helical" evidence="11">
    <location>
        <begin position="836"/>
        <end position="857"/>
    </location>
</feature>
<keyword evidence="3" id="KW-0597">Phosphoprotein</keyword>
<dbReference type="Pfam" id="PF00122">
    <property type="entry name" value="E1-E2_ATPase"/>
    <property type="match status" value="1"/>
</dbReference>
<dbReference type="InterPro" id="IPR050510">
    <property type="entry name" value="Cation_transp_ATPase_P-type"/>
</dbReference>
<dbReference type="PRINTS" id="PR00120">
    <property type="entry name" value="HATPASE"/>
</dbReference>
<dbReference type="InterPro" id="IPR006068">
    <property type="entry name" value="ATPase_P-typ_cation-transptr_C"/>
</dbReference>
<sequence length="913" mass="96947">MDSDLREPEEDRASDRPSWHAVSAVEALSRLGASAAGLSKEEAAKRLRRHGPNALPEPARRTILAIVFGQLKSPLIYLLIAAAVVSLWLGEIDDAGFILLVLAINTTIGAVQEWRAETHTAALRSAIQTTSRVLRGGRVKRIDASQLVPGDIVHLEAGERIPADLRLLQAAELQTDESSLTGESLPVDKAASDALPEDTPLADRMTMLFAGTMVQRGRAEGLVVETGSRTQFGRIAQTLEVSSAEPPLTRRMARFSHVLGAVALALVAGVIAVQLLQGHSLQATFLVAIALAVSIIPEGLPVAVTVALSVATRHMARRHVIVRHLPAVEGLGACTVIATDKTGTLTVNQLTAKRVWLPDEGLVAVGGEGFSLDAAFTKDGVPLEGSAYEALASLGVSSALCNDATFDPTLGAQSGSGDTVDLAFLVLAVKASLDPGRLRRHTPRLAEIPFSAERKFAATLNRHGDGHRLHVKGAAEVIVPLCRGNRHREALEIAEGMAGDGYRVLAVATKRIAPVFSHEQPFPDQELCGLTLLGLVGFIDPLRPEAREAVAQCRRAGVAVKMVTGDHPSTALAIARDLGIAERSEDVLTGRDLAALAFEPHCIAALAAKASVFARVEPAQKVEIVDALQAAGHVVAMTGDGVNDAPALHRADLGVAMGRGGTDVARDAADLVLTDDNFASIVAGVEEGRAAYANIRKVIYLLISTGAAEVVMFLLAVGTGLPVPLTAIQLLWLNLVTNGGQDVALAFERREPGLLDQPPRSPKEPIFDRLMIRQVAISGIYTGLVAYVFFAWLIGQGMGAFEARNLLLFLMVAFENVHVFNCRSEQRSAFATPFRNNWPLVAAVVGAQSVHIAAAFLPGVRDVLQMQPISLGMWLILVPIAGSVLVVMEIDKLLRRLSSQRTSAPPAAARTPP</sequence>
<feature type="transmembrane region" description="Helical" evidence="11">
    <location>
        <begin position="698"/>
        <end position="721"/>
    </location>
</feature>
<dbReference type="PROSITE" id="PS00154">
    <property type="entry name" value="ATPASE_E1_E2"/>
    <property type="match status" value="1"/>
</dbReference>
<feature type="transmembrane region" description="Helical" evidence="11">
    <location>
        <begin position="770"/>
        <end position="794"/>
    </location>
</feature>
<dbReference type="InterPro" id="IPR004014">
    <property type="entry name" value="ATPase_P-typ_cation-transptr_N"/>
</dbReference>
<dbReference type="InterPro" id="IPR023214">
    <property type="entry name" value="HAD_sf"/>
</dbReference>
<feature type="transmembrane region" description="Helical" evidence="11">
    <location>
        <begin position="283"/>
        <end position="308"/>
    </location>
</feature>
<feature type="domain" description="Cation-transporting P-type ATPase N-terminal" evidence="12">
    <location>
        <begin position="18"/>
        <end position="91"/>
    </location>
</feature>
<dbReference type="InterPro" id="IPR036412">
    <property type="entry name" value="HAD-like_sf"/>
</dbReference>
<dbReference type="SUPFAM" id="SSF81665">
    <property type="entry name" value="Calcium ATPase, transmembrane domain M"/>
    <property type="match status" value="1"/>
</dbReference>
<comment type="subcellular location">
    <subcellularLocation>
        <location evidence="1">Endomembrane system</location>
        <topology evidence="1">Multi-pass membrane protein</topology>
    </subcellularLocation>
</comment>
<dbReference type="GO" id="GO:0016887">
    <property type="term" value="F:ATP hydrolysis activity"/>
    <property type="evidence" value="ECO:0007669"/>
    <property type="project" value="InterPro"/>
</dbReference>
<dbReference type="Pfam" id="PF00689">
    <property type="entry name" value="Cation_ATPase_C"/>
    <property type="match status" value="1"/>
</dbReference>
<dbReference type="GO" id="GO:0030007">
    <property type="term" value="P:intracellular potassium ion homeostasis"/>
    <property type="evidence" value="ECO:0007669"/>
    <property type="project" value="TreeGrafter"/>
</dbReference>
<dbReference type="Gene3D" id="3.40.50.1000">
    <property type="entry name" value="HAD superfamily/HAD-like"/>
    <property type="match status" value="1"/>
</dbReference>
<dbReference type="PANTHER" id="PTHR43294">
    <property type="entry name" value="SODIUM/POTASSIUM-TRANSPORTING ATPASE SUBUNIT ALPHA"/>
    <property type="match status" value="1"/>
</dbReference>
<dbReference type="AlphaFoldDB" id="A0A7W6IID1"/>
<accession>A0A7W6IID1</accession>
<evidence type="ECO:0000256" key="9">
    <source>
        <dbReference type="ARBA" id="ARBA00022989"/>
    </source>
</evidence>
<dbReference type="NCBIfam" id="TIGR01494">
    <property type="entry name" value="ATPase_P-type"/>
    <property type="match status" value="3"/>
</dbReference>
<comment type="caution">
    <text evidence="13">The sequence shown here is derived from an EMBL/GenBank/DDBJ whole genome shotgun (WGS) entry which is preliminary data.</text>
</comment>
<feature type="transmembrane region" description="Helical" evidence="11">
    <location>
        <begin position="95"/>
        <end position="114"/>
    </location>
</feature>
<comment type="similarity">
    <text evidence="2">Belongs to the cation transport ATPase (P-type) (TC 3.A.3) family. Type IIA subfamily.</text>
</comment>
<dbReference type="GO" id="GO:0005524">
    <property type="term" value="F:ATP binding"/>
    <property type="evidence" value="ECO:0007669"/>
    <property type="project" value="UniProtKB-KW"/>
</dbReference>
<keyword evidence="7" id="KW-0460">Magnesium</keyword>
<keyword evidence="6" id="KW-0067">ATP-binding</keyword>
<dbReference type="GO" id="GO:0005391">
    <property type="term" value="F:P-type sodium:potassium-exchanging transporter activity"/>
    <property type="evidence" value="ECO:0007669"/>
    <property type="project" value="TreeGrafter"/>
</dbReference>
<dbReference type="SFLD" id="SFLDF00027">
    <property type="entry name" value="p-type_atpase"/>
    <property type="match status" value="1"/>
</dbReference>
<dbReference type="Gene3D" id="3.40.1110.10">
    <property type="entry name" value="Calcium-transporting ATPase, cytoplasmic domain N"/>
    <property type="match status" value="1"/>
</dbReference>
<dbReference type="InterPro" id="IPR044492">
    <property type="entry name" value="P_typ_ATPase_HD_dom"/>
</dbReference>
<dbReference type="SFLD" id="SFLDG00002">
    <property type="entry name" value="C1.7:_P-type_atpase_like"/>
    <property type="match status" value="1"/>
</dbReference>
<dbReference type="Proteomes" id="UP000519439">
    <property type="component" value="Unassembled WGS sequence"/>
</dbReference>
<evidence type="ECO:0000256" key="11">
    <source>
        <dbReference type="SAM" id="Phobius"/>
    </source>
</evidence>
<gene>
    <name evidence="13" type="ORF">GGR34_003344</name>
</gene>
<dbReference type="PANTHER" id="PTHR43294:SF20">
    <property type="entry name" value="P-TYPE ATPASE"/>
    <property type="match status" value="1"/>
</dbReference>
<keyword evidence="4 11" id="KW-0812">Transmembrane</keyword>
<dbReference type="Pfam" id="PF13246">
    <property type="entry name" value="Cation_ATPase"/>
    <property type="match status" value="1"/>
</dbReference>